<accession>A0A0N1NY44</accession>
<protein>
    <submittedName>
        <fullName evidence="4">Dimethylaniline monooxygenase [N-oxide-forming] 4</fullName>
    </submittedName>
</protein>
<evidence type="ECO:0000256" key="3">
    <source>
        <dbReference type="ARBA" id="ARBA00023002"/>
    </source>
</evidence>
<dbReference type="Pfam" id="PF13738">
    <property type="entry name" value="Pyr_redox_3"/>
    <property type="match status" value="1"/>
</dbReference>
<dbReference type="Proteomes" id="UP000038010">
    <property type="component" value="Unassembled WGS sequence"/>
</dbReference>
<evidence type="ECO:0000256" key="1">
    <source>
        <dbReference type="ARBA" id="ARBA00022630"/>
    </source>
</evidence>
<sequence length="610" mass="68424">MSDPEYDIVIVGAGPNGLIMGKTYLEVNPDARMLLLDECTSVGGTWATERLYHGLKTNNLEGGYEFSDFPMQGQEQYGLQHDQHIPGTVMNQYMRDFANHFGLSDRVRLRCKAHTVQRLDDGTWLVKYSTQGGEGKVYTRKLVIATGLTNAPFIPVFEGQETFGRQVLHVKDRATYDVKAESIVLLNATKSSFDAAYAYAKRGVQVHWVIRKSGHGPCWMSPARVTPLKKRLEDIGCVRFISWLSPCIWSEHEGFGWLRGFLQQTWIGRKLVSAIWGLINQDVVTLSRYDEHPDTAKLKPWGDIVWYACTLGIFNYDDDFMALVRNGSIKIYDDDIDHLSSDTVHLTSGTQLPAGALICSTGWDHRPSLKFEPPSLAAELGIPSSESAVDSSMVAKANAIISIALPWLTQNRPVIDANYKPLLKMDPETKAAVSDPRTEPYRLFRFLVPPKHLNSSSPSIAFLGFTWAIPTVMVAQAAALWITAFFDGSLKMQQSTMDPEQILWETALHTQFAQLRYPGGFGARFPDMAFEAVPFVDMLMGDLGLEKKRKKGGSWLSRMWRETWEHYSIRDYEGLVQEWLSKTSGTRRTTVAENGNVVLKGRANGHAKGN</sequence>
<dbReference type="AlphaFoldDB" id="A0A0N1NY44"/>
<dbReference type="EMBL" id="LFJN01000015">
    <property type="protein sequence ID" value="KPI39473.1"/>
    <property type="molecule type" value="Genomic_DNA"/>
</dbReference>
<dbReference type="GO" id="GO:0004497">
    <property type="term" value="F:monooxygenase activity"/>
    <property type="evidence" value="ECO:0007669"/>
    <property type="project" value="UniProtKB-KW"/>
</dbReference>
<keyword evidence="3" id="KW-0560">Oxidoreductase</keyword>
<dbReference type="SUPFAM" id="SSF51905">
    <property type="entry name" value="FAD/NAD(P)-binding domain"/>
    <property type="match status" value="1"/>
</dbReference>
<dbReference type="Gene3D" id="3.50.50.60">
    <property type="entry name" value="FAD/NAD(P)-binding domain"/>
    <property type="match status" value="1"/>
</dbReference>
<dbReference type="GeneID" id="28737225"/>
<name>A0A0N1NY44_9EURO</name>
<keyword evidence="2" id="KW-0274">FAD</keyword>
<evidence type="ECO:0000313" key="5">
    <source>
        <dbReference type="Proteomes" id="UP000038010"/>
    </source>
</evidence>
<dbReference type="VEuPathDB" id="FungiDB:AB675_5157"/>
<keyword evidence="1" id="KW-0285">Flavoprotein</keyword>
<dbReference type="OrthoDB" id="2915840at2759"/>
<dbReference type="InterPro" id="IPR050346">
    <property type="entry name" value="FMO-like"/>
</dbReference>
<dbReference type="InterPro" id="IPR036188">
    <property type="entry name" value="FAD/NAD-bd_sf"/>
</dbReference>
<evidence type="ECO:0000256" key="2">
    <source>
        <dbReference type="ARBA" id="ARBA00022827"/>
    </source>
</evidence>
<evidence type="ECO:0000313" key="4">
    <source>
        <dbReference type="EMBL" id="KPI39473.1"/>
    </source>
</evidence>
<organism evidence="4 5">
    <name type="scientific">Cyphellophora attinorum</name>
    <dbReference type="NCBI Taxonomy" id="1664694"/>
    <lineage>
        <taxon>Eukaryota</taxon>
        <taxon>Fungi</taxon>
        <taxon>Dikarya</taxon>
        <taxon>Ascomycota</taxon>
        <taxon>Pezizomycotina</taxon>
        <taxon>Eurotiomycetes</taxon>
        <taxon>Chaetothyriomycetidae</taxon>
        <taxon>Chaetothyriales</taxon>
        <taxon>Cyphellophoraceae</taxon>
        <taxon>Cyphellophora</taxon>
    </lineage>
</organism>
<dbReference type="PANTHER" id="PTHR23023">
    <property type="entry name" value="DIMETHYLANILINE MONOOXYGENASE"/>
    <property type="match status" value="1"/>
</dbReference>
<reference evidence="4 5" key="1">
    <citation type="submission" date="2015-06" db="EMBL/GenBank/DDBJ databases">
        <title>Draft genome of the ant-associated black yeast Phialophora attae CBS 131958.</title>
        <authorList>
            <person name="Moreno L.F."/>
            <person name="Stielow B.J."/>
            <person name="de Hoog S."/>
            <person name="Vicente V.A."/>
            <person name="Weiss V.A."/>
            <person name="de Vries M."/>
            <person name="Cruz L.M."/>
            <person name="Souza E.M."/>
        </authorList>
    </citation>
    <scope>NUCLEOTIDE SEQUENCE [LARGE SCALE GENOMIC DNA]</scope>
    <source>
        <strain evidence="4 5">CBS 131958</strain>
    </source>
</reference>
<keyword evidence="4" id="KW-0503">Monooxygenase</keyword>
<proteinExistence type="predicted"/>
<comment type="caution">
    <text evidence="4">The sequence shown here is derived from an EMBL/GenBank/DDBJ whole genome shotgun (WGS) entry which is preliminary data.</text>
</comment>
<gene>
    <name evidence="4" type="ORF">AB675_5157</name>
</gene>
<keyword evidence="5" id="KW-1185">Reference proteome</keyword>
<dbReference type="RefSeq" id="XP_017999436.1">
    <property type="nucleotide sequence ID" value="XM_018145345.1"/>
</dbReference>